<sequence length="141" mass="16663">MKRNGDIGRGPSGSSSTAWEVEGCWKEIWQLKIPPHIKMFLWRCLHNIIPTRDRLGRRGVIVESNFVFCHNSYESLTHILLACPFSSKLWFASPWNLNTKGQIWNSFKEWWTIIYARLKQQGRLDILEGVVCMEIKEWHYI</sequence>
<dbReference type="AlphaFoldDB" id="A0AAV3NH89"/>
<evidence type="ECO:0000313" key="3">
    <source>
        <dbReference type="Proteomes" id="UP001454036"/>
    </source>
</evidence>
<dbReference type="InterPro" id="IPR026960">
    <property type="entry name" value="RVT-Znf"/>
</dbReference>
<organism evidence="2 3">
    <name type="scientific">Lithospermum erythrorhizon</name>
    <name type="common">Purple gromwell</name>
    <name type="synonym">Lithospermum officinale var. erythrorhizon</name>
    <dbReference type="NCBI Taxonomy" id="34254"/>
    <lineage>
        <taxon>Eukaryota</taxon>
        <taxon>Viridiplantae</taxon>
        <taxon>Streptophyta</taxon>
        <taxon>Embryophyta</taxon>
        <taxon>Tracheophyta</taxon>
        <taxon>Spermatophyta</taxon>
        <taxon>Magnoliopsida</taxon>
        <taxon>eudicotyledons</taxon>
        <taxon>Gunneridae</taxon>
        <taxon>Pentapetalae</taxon>
        <taxon>asterids</taxon>
        <taxon>lamiids</taxon>
        <taxon>Boraginales</taxon>
        <taxon>Boraginaceae</taxon>
        <taxon>Boraginoideae</taxon>
        <taxon>Lithospermeae</taxon>
        <taxon>Lithospermum</taxon>
    </lineage>
</organism>
<dbReference type="EMBL" id="BAABME010029901">
    <property type="protein sequence ID" value="GAA0138690.1"/>
    <property type="molecule type" value="Genomic_DNA"/>
</dbReference>
<name>A0AAV3NH89_LITER</name>
<dbReference type="Proteomes" id="UP001454036">
    <property type="component" value="Unassembled WGS sequence"/>
</dbReference>
<reference evidence="2 3" key="1">
    <citation type="submission" date="2024-01" db="EMBL/GenBank/DDBJ databases">
        <title>The complete chloroplast genome sequence of Lithospermum erythrorhizon: insights into the phylogenetic relationship among Boraginaceae species and the maternal lineages of purple gromwells.</title>
        <authorList>
            <person name="Okada T."/>
            <person name="Watanabe K."/>
        </authorList>
    </citation>
    <scope>NUCLEOTIDE SEQUENCE [LARGE SCALE GENOMIC DNA]</scope>
</reference>
<evidence type="ECO:0000313" key="2">
    <source>
        <dbReference type="EMBL" id="GAA0138690.1"/>
    </source>
</evidence>
<comment type="caution">
    <text evidence="2">The sequence shown here is derived from an EMBL/GenBank/DDBJ whole genome shotgun (WGS) entry which is preliminary data.</text>
</comment>
<protein>
    <recommendedName>
        <fullName evidence="1">Reverse transcriptase zinc-binding domain-containing protein</fullName>
    </recommendedName>
</protein>
<keyword evidence="3" id="KW-1185">Reference proteome</keyword>
<proteinExistence type="predicted"/>
<accession>A0AAV3NH89</accession>
<dbReference type="Pfam" id="PF13966">
    <property type="entry name" value="zf-RVT"/>
    <property type="match status" value="1"/>
</dbReference>
<feature type="domain" description="Reverse transcriptase zinc-binding" evidence="1">
    <location>
        <begin position="23"/>
        <end position="90"/>
    </location>
</feature>
<evidence type="ECO:0000259" key="1">
    <source>
        <dbReference type="Pfam" id="PF13966"/>
    </source>
</evidence>
<gene>
    <name evidence="2" type="ORF">LIER_42547</name>
</gene>